<proteinExistence type="predicted"/>
<dbReference type="GO" id="GO:0046872">
    <property type="term" value="F:metal ion binding"/>
    <property type="evidence" value="ECO:0007669"/>
    <property type="project" value="UniProtKB-KW"/>
</dbReference>
<protein>
    <recommendedName>
        <fullName evidence="2">Fumarylacetoacetase-like C-terminal domain-containing protein</fullName>
    </recommendedName>
</protein>
<gene>
    <name evidence="3" type="ORF">RSO01_38100</name>
</gene>
<comment type="caution">
    <text evidence="3">The sequence shown here is derived from an EMBL/GenBank/DDBJ whole genome shotgun (WGS) entry which is preliminary data.</text>
</comment>
<sequence>MSVLEGPRKEVRHVVKDGSEYWVEFKDGRIVFSDGRTCGEDEVVHLPPCTPTKIICVHVNYISRYYEFNNSRTPPKSPTYFQKPLTALNAHKGELIKPKGYKYVNYEGEMAVVFGKVTRNVSREEAWDCIAGFAPSNDFGCHDFRDTDSGSMLRVKGMDGFCPIGPGLVSGVDVTKSTLRSYKNGKMVQEGAISEQIFDCGYLIADLARHMTFLPGDILLTGTPANSRPLEAGDTIDVEVTGVGRLSNKVVEVPAPRNAVGFPASPDSDGVRRVALGNEERLPDKFKTMA</sequence>
<name>A0A512NCK0_9HYPH</name>
<evidence type="ECO:0000313" key="3">
    <source>
        <dbReference type="EMBL" id="GEP56644.1"/>
    </source>
</evidence>
<dbReference type="InterPro" id="IPR036663">
    <property type="entry name" value="Fumarylacetoacetase_C_sf"/>
</dbReference>
<dbReference type="EMBL" id="BKAJ01000068">
    <property type="protein sequence ID" value="GEP56644.1"/>
    <property type="molecule type" value="Genomic_DNA"/>
</dbReference>
<keyword evidence="4" id="KW-1185">Reference proteome</keyword>
<reference evidence="3 4" key="1">
    <citation type="submission" date="2019-07" db="EMBL/GenBank/DDBJ databases">
        <title>Whole genome shotgun sequence of Reyranella soli NBRC 108950.</title>
        <authorList>
            <person name="Hosoyama A."/>
            <person name="Uohara A."/>
            <person name="Ohji S."/>
            <person name="Ichikawa N."/>
        </authorList>
    </citation>
    <scope>NUCLEOTIDE SEQUENCE [LARGE SCALE GENOMIC DNA]</scope>
    <source>
        <strain evidence="3 4">NBRC 108950</strain>
    </source>
</reference>
<dbReference type="AlphaFoldDB" id="A0A512NCK0"/>
<organism evidence="3 4">
    <name type="scientific">Reyranella soli</name>
    <dbReference type="NCBI Taxonomy" id="1230389"/>
    <lineage>
        <taxon>Bacteria</taxon>
        <taxon>Pseudomonadati</taxon>
        <taxon>Pseudomonadota</taxon>
        <taxon>Alphaproteobacteria</taxon>
        <taxon>Hyphomicrobiales</taxon>
        <taxon>Reyranellaceae</taxon>
        <taxon>Reyranella</taxon>
    </lineage>
</organism>
<dbReference type="SUPFAM" id="SSF56529">
    <property type="entry name" value="FAH"/>
    <property type="match status" value="1"/>
</dbReference>
<feature type="domain" description="Fumarylacetoacetase-like C-terminal" evidence="2">
    <location>
        <begin position="53"/>
        <end position="251"/>
    </location>
</feature>
<dbReference type="PANTHER" id="PTHR11820">
    <property type="entry name" value="ACYLPYRUVASE"/>
    <property type="match status" value="1"/>
</dbReference>
<dbReference type="GO" id="GO:0003824">
    <property type="term" value="F:catalytic activity"/>
    <property type="evidence" value="ECO:0007669"/>
    <property type="project" value="InterPro"/>
</dbReference>
<dbReference type="OrthoDB" id="9780293at2"/>
<evidence type="ECO:0000256" key="1">
    <source>
        <dbReference type="ARBA" id="ARBA00022723"/>
    </source>
</evidence>
<accession>A0A512NCK0</accession>
<dbReference type="InterPro" id="IPR011234">
    <property type="entry name" value="Fumarylacetoacetase-like_C"/>
</dbReference>
<evidence type="ECO:0000313" key="4">
    <source>
        <dbReference type="Proteomes" id="UP000321058"/>
    </source>
</evidence>
<dbReference type="Gene3D" id="3.90.850.10">
    <property type="entry name" value="Fumarylacetoacetase-like, C-terminal domain"/>
    <property type="match status" value="1"/>
</dbReference>
<dbReference type="Pfam" id="PF01557">
    <property type="entry name" value="FAA_hydrolase"/>
    <property type="match status" value="1"/>
</dbReference>
<evidence type="ECO:0000259" key="2">
    <source>
        <dbReference type="Pfam" id="PF01557"/>
    </source>
</evidence>
<dbReference type="RefSeq" id="WP_147150793.1">
    <property type="nucleotide sequence ID" value="NZ_BKAJ01000068.1"/>
</dbReference>
<keyword evidence="1" id="KW-0479">Metal-binding</keyword>
<dbReference type="Proteomes" id="UP000321058">
    <property type="component" value="Unassembled WGS sequence"/>
</dbReference>